<evidence type="ECO:0000313" key="2">
    <source>
        <dbReference type="Proteomes" id="UP000320672"/>
    </source>
</evidence>
<dbReference type="PANTHER" id="PTHR30441">
    <property type="entry name" value="DUF748 DOMAIN-CONTAINING PROTEIN"/>
    <property type="match status" value="1"/>
</dbReference>
<gene>
    <name evidence="1" type="ORF">FF011L_54750</name>
</gene>
<keyword evidence="2" id="KW-1185">Reference proteome</keyword>
<protein>
    <submittedName>
        <fullName evidence="1">Dicarboxylate transport</fullName>
    </submittedName>
</protein>
<accession>A0A517MP50</accession>
<evidence type="ECO:0000313" key="1">
    <source>
        <dbReference type="EMBL" id="QDS96663.1"/>
    </source>
</evidence>
<name>A0A517MP50_9BACT</name>
<dbReference type="EMBL" id="CP036262">
    <property type="protein sequence ID" value="QDS96663.1"/>
    <property type="molecule type" value="Genomic_DNA"/>
</dbReference>
<dbReference type="RefSeq" id="WP_145354768.1">
    <property type="nucleotide sequence ID" value="NZ_CP036262.1"/>
</dbReference>
<reference evidence="1 2" key="1">
    <citation type="submission" date="2019-02" db="EMBL/GenBank/DDBJ databases">
        <title>Deep-cultivation of Planctomycetes and their phenomic and genomic characterization uncovers novel biology.</title>
        <authorList>
            <person name="Wiegand S."/>
            <person name="Jogler M."/>
            <person name="Boedeker C."/>
            <person name="Pinto D."/>
            <person name="Vollmers J."/>
            <person name="Rivas-Marin E."/>
            <person name="Kohn T."/>
            <person name="Peeters S.H."/>
            <person name="Heuer A."/>
            <person name="Rast P."/>
            <person name="Oberbeckmann S."/>
            <person name="Bunk B."/>
            <person name="Jeske O."/>
            <person name="Meyerdierks A."/>
            <person name="Storesund J.E."/>
            <person name="Kallscheuer N."/>
            <person name="Luecker S."/>
            <person name="Lage O.M."/>
            <person name="Pohl T."/>
            <person name="Merkel B.J."/>
            <person name="Hornburger P."/>
            <person name="Mueller R.-W."/>
            <person name="Bruemmer F."/>
            <person name="Labrenz M."/>
            <person name="Spormann A.M."/>
            <person name="Op den Camp H."/>
            <person name="Overmann J."/>
            <person name="Amann R."/>
            <person name="Jetten M.S.M."/>
            <person name="Mascher T."/>
            <person name="Medema M.H."/>
            <person name="Devos D.P."/>
            <person name="Kaster A.-K."/>
            <person name="Ovreas L."/>
            <person name="Rohde M."/>
            <person name="Galperin M.Y."/>
            <person name="Jogler C."/>
        </authorList>
    </citation>
    <scope>NUCLEOTIDE SEQUENCE [LARGE SCALE GENOMIC DNA]</scope>
    <source>
        <strain evidence="1 2">FF011L</strain>
    </source>
</reference>
<sequence>MFHVFANKKTRYGSLLLAVLLLGLLLRNPLARFTAIKIGSSFLETELKIEAVDIGWMSVSVSGIELLEPRLAETQQAHIDKVAVELTPWTGIRKGVWASHLVIDQPTLHVRFDADGKLISQFPSGGESEPNPDPLQIPIGSLAIRDAKLVIHQTGKPSFEIADVAVTGHFTDQIEFRCLVPKLLKGSIEFHSQLSADTFAGTSRLDVHKISLDSKNLAQMPLVPSAVEQEQITGNADLTLQIKHPANTFDPLKHLKHSLQLRGVLQDLHSESVGTLADQIVLTASCDQGVSRISVVGNPLEGNLNLEASGDLNQHPLAAHFKANLDDHRLEPLRALIPDLPPFTAAANLAATGTADWDNQRLRFQLDSTTTASDLTAENIPIGDVIHHLTAEGSWSPSAQPPLSGSVSGRVTTSGIQLADVGQRYNLQSPSTMGQVRVEANYSASLDRLPAPDSIQATAKVHTVGLTIDDFQIDDTTAELQVKDGQVALQTTGGTVRDADHQPVLQWLTTGSTQLVRSSPLQVQSVFQFTPTQTFGKQLQLPSTDSSGSFTATAQAGCKIKDMADPKRWLAATTIQSNNLILAGERINDFKARCDLRDGQITLPEMLVIWRESEFRISATGNLDKQLHLQGKLNASPIRLTDVARLAERFSNAPLLADGIATIEGGFQLQSAPLQFTAGGTAFLQEAHYAHTRIGNAKLDWNADLEKFSLTSSSADFLGGRYRMTATAKELDWTQTILEGEFNDVSVPRLIGLGKQPIASTGKLDGGLQITSLSSLNALTGSAWVRSRGLSVQQAPIDIGETTLEISQGALTAKSNGSILHGTYHAQGGGDLPTVVTFLQDADPKFEKLPITGRAKLTGVNIDTLLKLAGQNSQKIPLRGSLETECIRDPSTIAAGLYCTASGSVENLRWKHARLSDRITGTLRLHSDRIELQSVDGQLADGRLSGTAEFALSAIPTGRFEFAAQRVNLRRLLQPLTGQDISGSGSMRLSGRAAGVLSGKLDLTADNIVASGVLAREARLPIDWSFSPRSGLARWQCRSGVIDTGGGKIRIASSGDGSRHMNTTTTIRLQKIDTSKLLRGKSLGAGVLDGEVFVQAKRARSIEQLVGNFDISISQAKSLEMPVLNQLPSSISLSPMAMKDDGNGYVYGRFSNGMVHIGQLAISQSNVQVLLDGNASMTGKLDLDVTVSTQQTGPADSLLSLADSPLMLAAPAPVALVAKANDLLKDRVIHAHVGGIAARPTIRLQPGKQLSQSAVQFFLKNSLGSAVADLAERQSQPQRKR</sequence>
<dbReference type="InterPro" id="IPR052894">
    <property type="entry name" value="AsmA-related"/>
</dbReference>
<dbReference type="KEGG" id="rml:FF011L_54750"/>
<dbReference type="GO" id="GO:0090313">
    <property type="term" value="P:regulation of protein targeting to membrane"/>
    <property type="evidence" value="ECO:0007669"/>
    <property type="project" value="TreeGrafter"/>
</dbReference>
<dbReference type="Proteomes" id="UP000320672">
    <property type="component" value="Chromosome"/>
</dbReference>
<dbReference type="GO" id="GO:0005886">
    <property type="term" value="C:plasma membrane"/>
    <property type="evidence" value="ECO:0007669"/>
    <property type="project" value="TreeGrafter"/>
</dbReference>
<proteinExistence type="predicted"/>
<dbReference type="PANTHER" id="PTHR30441:SF8">
    <property type="entry name" value="DUF748 DOMAIN-CONTAINING PROTEIN"/>
    <property type="match status" value="1"/>
</dbReference>
<dbReference type="OrthoDB" id="227904at2"/>
<organism evidence="1 2">
    <name type="scientific">Roseimaritima multifibrata</name>
    <dbReference type="NCBI Taxonomy" id="1930274"/>
    <lineage>
        <taxon>Bacteria</taxon>
        <taxon>Pseudomonadati</taxon>
        <taxon>Planctomycetota</taxon>
        <taxon>Planctomycetia</taxon>
        <taxon>Pirellulales</taxon>
        <taxon>Pirellulaceae</taxon>
        <taxon>Roseimaritima</taxon>
    </lineage>
</organism>